<organism evidence="2 3">
    <name type="scientific">Cronobacter condimenti 1330</name>
    <dbReference type="NCBI Taxonomy" id="1073999"/>
    <lineage>
        <taxon>Bacteria</taxon>
        <taxon>Pseudomonadati</taxon>
        <taxon>Pseudomonadota</taxon>
        <taxon>Gammaproteobacteria</taxon>
        <taxon>Enterobacterales</taxon>
        <taxon>Enterobacteriaceae</taxon>
        <taxon>Cronobacter</taxon>
    </lineage>
</organism>
<dbReference type="AlphaFoldDB" id="K7ZXP3"/>
<gene>
    <name evidence="2" type="ORF">BN137_469</name>
</gene>
<protein>
    <submittedName>
        <fullName evidence="2">Uncharacterized protein</fullName>
    </submittedName>
</protein>
<sequence>MVSRSPPDAPKATGSMDGSGPKPPPSDIAAWLATTQG</sequence>
<evidence type="ECO:0000256" key="1">
    <source>
        <dbReference type="SAM" id="MobiDB-lite"/>
    </source>
</evidence>
<dbReference type="EMBL" id="CAKW01000015">
    <property type="protein sequence ID" value="CCJ71133.1"/>
    <property type="molecule type" value="Genomic_DNA"/>
</dbReference>
<evidence type="ECO:0000313" key="2">
    <source>
        <dbReference type="EMBL" id="CCJ71133.1"/>
    </source>
</evidence>
<dbReference type="Proteomes" id="UP000009340">
    <property type="component" value="Unassembled WGS sequence"/>
</dbReference>
<comment type="caution">
    <text evidence="2">The sequence shown here is derived from an EMBL/GenBank/DDBJ whole genome shotgun (WGS) entry which is preliminary data.</text>
</comment>
<proteinExistence type="predicted"/>
<accession>K7ZXP3</accession>
<evidence type="ECO:0000313" key="3">
    <source>
        <dbReference type="Proteomes" id="UP000009340"/>
    </source>
</evidence>
<name>K7ZXP3_9ENTR</name>
<reference evidence="2" key="1">
    <citation type="submission" date="2012-07" db="EMBL/GenBank/DDBJ databases">
        <authorList>
            <person name="Cummings C."/>
        </authorList>
    </citation>
    <scope>NUCLEOTIDE SEQUENCE</scope>
    <source>
        <strain evidence="2">1330</strain>
    </source>
</reference>
<feature type="region of interest" description="Disordered" evidence="1">
    <location>
        <begin position="1"/>
        <end position="27"/>
    </location>
</feature>